<evidence type="ECO:0000313" key="1">
    <source>
        <dbReference type="EMBL" id="GME99959.1"/>
    </source>
</evidence>
<proteinExistence type="predicted"/>
<evidence type="ECO:0000313" key="2">
    <source>
        <dbReference type="Proteomes" id="UP001165101"/>
    </source>
</evidence>
<gene>
    <name evidence="1" type="ORF">Cboi01_000542100</name>
</gene>
<protein>
    <submittedName>
        <fullName evidence="1">Unnamed protein product</fullName>
    </submittedName>
</protein>
<sequence length="192" mass="20261">MSDKVQDLLSKASQSLNSNNLSDSKSTIKEAIQLCSNEKIDDNLSAKCHLLLGDILLKENNHNDAIESFKKAAELDEKDGVEDTKEIKQRLNSLLNTVTNDMQKEVESNPNSGSNEKSISDMILNQVMSSSGGNSAKLAMLGALLKGGSSSSSSGGLSQFSSLVNLLGKNGVSGNSGSGSSGFDVSKLVSMW</sequence>
<comment type="caution">
    <text evidence="1">The sequence shown here is derived from an EMBL/GenBank/DDBJ whole genome shotgun (WGS) entry which is preliminary data.</text>
</comment>
<reference evidence="1" key="1">
    <citation type="submission" date="2023-04" db="EMBL/GenBank/DDBJ databases">
        <title>Candida boidinii NBRC 1967.</title>
        <authorList>
            <person name="Ichikawa N."/>
            <person name="Sato H."/>
            <person name="Tonouchi N."/>
        </authorList>
    </citation>
    <scope>NUCLEOTIDE SEQUENCE</scope>
    <source>
        <strain evidence="1">NBRC 1967</strain>
    </source>
</reference>
<dbReference type="EMBL" id="BSXV01004202">
    <property type="protein sequence ID" value="GME99959.1"/>
    <property type="molecule type" value="Genomic_DNA"/>
</dbReference>
<name>A0ACB5U1J8_CANBO</name>
<organism evidence="1 2">
    <name type="scientific">Candida boidinii</name>
    <name type="common">Yeast</name>
    <dbReference type="NCBI Taxonomy" id="5477"/>
    <lineage>
        <taxon>Eukaryota</taxon>
        <taxon>Fungi</taxon>
        <taxon>Dikarya</taxon>
        <taxon>Ascomycota</taxon>
        <taxon>Saccharomycotina</taxon>
        <taxon>Pichiomycetes</taxon>
        <taxon>Pichiales</taxon>
        <taxon>Pichiaceae</taxon>
        <taxon>Ogataea</taxon>
        <taxon>Ogataea/Candida clade</taxon>
    </lineage>
</organism>
<dbReference type="Proteomes" id="UP001165101">
    <property type="component" value="Unassembled WGS sequence"/>
</dbReference>
<keyword evidence="2" id="KW-1185">Reference proteome</keyword>
<accession>A0ACB5U1J8</accession>